<dbReference type="EMBL" id="CP054614">
    <property type="protein sequence ID" value="QKS59461.1"/>
    <property type="molecule type" value="Genomic_DNA"/>
</dbReference>
<dbReference type="RefSeq" id="WP_110893541.1">
    <property type="nucleotide sequence ID" value="NZ_CP054614.1"/>
</dbReference>
<evidence type="ECO:0000313" key="3">
    <source>
        <dbReference type="EMBL" id="QKS59461.1"/>
    </source>
</evidence>
<evidence type="ECO:0000256" key="1">
    <source>
        <dbReference type="PIRSR" id="PIRSR600250-50"/>
    </source>
</evidence>
<dbReference type="Pfam" id="PF01828">
    <property type="entry name" value="Peptidase_A4"/>
    <property type="match status" value="1"/>
</dbReference>
<feature type="active site" description="Proton acceptor" evidence="1">
    <location>
        <position position="162"/>
    </location>
</feature>
<dbReference type="Gene3D" id="2.60.120.700">
    <property type="entry name" value="Peptidase G1"/>
    <property type="match status" value="1"/>
</dbReference>
<reference evidence="3 5" key="2">
    <citation type="submission" date="2020-06" db="EMBL/GenBank/DDBJ databases">
        <title>Complete genome of Paenibacillus barcinonensis KACC11450.</title>
        <authorList>
            <person name="Kim M."/>
            <person name="Park Y.-J."/>
            <person name="Shin J.-H."/>
        </authorList>
    </citation>
    <scope>NUCLEOTIDE SEQUENCE [LARGE SCALE GENOMIC DNA]</scope>
    <source>
        <strain evidence="3 5">KACC11450</strain>
    </source>
</reference>
<dbReference type="AlphaFoldDB" id="A0A2V4VQN9"/>
<dbReference type="GO" id="GO:0070007">
    <property type="term" value="F:glutamic-type endopeptidase activity"/>
    <property type="evidence" value="ECO:0007669"/>
    <property type="project" value="InterPro"/>
</dbReference>
<dbReference type="InterPro" id="IPR038656">
    <property type="entry name" value="Peptidase_G1_sf"/>
</dbReference>
<dbReference type="GO" id="GO:0006508">
    <property type="term" value="P:proteolysis"/>
    <property type="evidence" value="ECO:0007669"/>
    <property type="project" value="InterPro"/>
</dbReference>
<name>A0A2V4VQN9_PAEBA</name>
<evidence type="ECO:0000313" key="4">
    <source>
        <dbReference type="Proteomes" id="UP000247790"/>
    </source>
</evidence>
<evidence type="ECO:0000313" key="2">
    <source>
        <dbReference type="EMBL" id="PYE52429.1"/>
    </source>
</evidence>
<evidence type="ECO:0000313" key="5">
    <source>
        <dbReference type="Proteomes" id="UP000509327"/>
    </source>
</evidence>
<dbReference type="Proteomes" id="UP000247790">
    <property type="component" value="Unassembled WGS sequence"/>
</dbReference>
<dbReference type="PANTHER" id="PTHR37536:SF1">
    <property type="entry name" value="ASPERGILLOPEPSIN, PUTAITVE (AFU_ORTHOLOGUE AFUA_7G01200)"/>
    <property type="match status" value="1"/>
</dbReference>
<dbReference type="InterPro" id="IPR000250">
    <property type="entry name" value="Peptidase_G1"/>
</dbReference>
<protein>
    <submittedName>
        <fullName evidence="2">Peptidase A4-like protein</fullName>
    </submittedName>
</protein>
<dbReference type="EMBL" id="QJSW01000001">
    <property type="protein sequence ID" value="PYE52429.1"/>
    <property type="molecule type" value="Genomic_DNA"/>
</dbReference>
<dbReference type="PANTHER" id="PTHR37536">
    <property type="entry name" value="PUTATIVE (AFU_ORTHOLOGUE AFUA_3G02970)-RELATED"/>
    <property type="match status" value="1"/>
</dbReference>
<reference evidence="2 4" key="1">
    <citation type="submission" date="2018-06" db="EMBL/GenBank/DDBJ databases">
        <title>Genomic Encyclopedia of Type Strains, Phase III (KMG-III): the genomes of soil and plant-associated and newly described type strains.</title>
        <authorList>
            <person name="Whitman W."/>
        </authorList>
    </citation>
    <scope>NUCLEOTIDE SEQUENCE [LARGE SCALE GENOMIC DNA]</scope>
    <source>
        <strain evidence="2 4">CECT 7022</strain>
    </source>
</reference>
<organism evidence="2 4">
    <name type="scientific">Paenibacillus barcinonensis</name>
    <dbReference type="NCBI Taxonomy" id="198119"/>
    <lineage>
        <taxon>Bacteria</taxon>
        <taxon>Bacillati</taxon>
        <taxon>Bacillota</taxon>
        <taxon>Bacilli</taxon>
        <taxon>Bacillales</taxon>
        <taxon>Paenibacillaceae</taxon>
        <taxon>Paenibacillus</taxon>
    </lineage>
</organism>
<dbReference type="OrthoDB" id="2630173at2"/>
<dbReference type="InterPro" id="IPR013320">
    <property type="entry name" value="ConA-like_dom_sf"/>
</dbReference>
<dbReference type="CDD" id="cd13426">
    <property type="entry name" value="Peptidase_G1"/>
    <property type="match status" value="1"/>
</dbReference>
<dbReference type="Proteomes" id="UP000509327">
    <property type="component" value="Chromosome"/>
</dbReference>
<proteinExistence type="predicted"/>
<sequence>MTDRIRKRRQPCELKQPKKHTALQPGWVSSNWSGYAKLGSPRSYQRISAEWTVPYVLPSRMNAYSSAWIGIDGYNNADLIQTGTSHDWINGKPVYYAWWEILPSAETMIPFPVSPGDKMQASITKITRKTWCITLRNGSKGWTFRTVQRYSGPQSSAEWIVEAPTVAGVTSALSKFTPIQFRHCRLNGRSPQLRSNLKGIMIQSKQVLAVPGPPNRCKDGFVVRRVSGNG</sequence>
<gene>
    <name evidence="2" type="ORF">DFQ00_101366</name>
    <name evidence="3" type="ORF">HUB98_26810</name>
</gene>
<dbReference type="SUPFAM" id="SSF49899">
    <property type="entry name" value="Concanavalin A-like lectins/glucanases"/>
    <property type="match status" value="1"/>
</dbReference>
<accession>A0A2V4VQN9</accession>
<keyword evidence="5" id="KW-1185">Reference proteome</keyword>